<dbReference type="RefSeq" id="XP_033460337.1">
    <property type="nucleotide sequence ID" value="XM_033607551.1"/>
</dbReference>
<name>A0A6J3M5G2_9PEZI</name>
<gene>
    <name evidence="4" type="ORF">K489DRAFT_409176</name>
</gene>
<sequence length="279" mass="32672">MAVTTHIRYFSRDAKFESEKPYTTTFPVDHIPGAEVTNHAWVSKRTRIQNLRVLAKPDLDTEGFTYLTMPTRLSYQDFMSASTVRTKYFEEIKNAVLRQYPRYNYIVLFDYEIRKRSPVYPDAVGTTVANAQPYERAHVDFTPYGAAIKIRGSLSDRPELANELLQKDYDVLNVWRLLRTTTPDWPLAFCDYQSINAQDPIKNDVVYTNGYGENCFLRHSLGHRWFYLQDQCMDEVWLWRNADANDFRPRAFHGSFRNPIADANSPLRESIEVRFAAFY</sequence>
<dbReference type="GeneID" id="54365350"/>
<evidence type="ECO:0000313" key="3">
    <source>
        <dbReference type="Proteomes" id="UP000504637"/>
    </source>
</evidence>
<dbReference type="Proteomes" id="UP000504637">
    <property type="component" value="Unplaced"/>
</dbReference>
<evidence type="ECO:0008006" key="5">
    <source>
        <dbReference type="Google" id="ProtNLM"/>
    </source>
</evidence>
<accession>A0A6J3M5G2</accession>
<dbReference type="GO" id="GO:0016491">
    <property type="term" value="F:oxidoreductase activity"/>
    <property type="evidence" value="ECO:0007669"/>
    <property type="project" value="UniProtKB-KW"/>
</dbReference>
<proteinExistence type="inferred from homology"/>
<dbReference type="PANTHER" id="PTHR34598">
    <property type="entry name" value="BLL6449 PROTEIN"/>
    <property type="match status" value="1"/>
</dbReference>
<evidence type="ECO:0000313" key="4">
    <source>
        <dbReference type="RefSeq" id="XP_033460337.1"/>
    </source>
</evidence>
<reference evidence="4" key="1">
    <citation type="submission" date="2020-01" db="EMBL/GenBank/DDBJ databases">
        <authorList>
            <consortium name="DOE Joint Genome Institute"/>
            <person name="Haridas S."/>
            <person name="Albert R."/>
            <person name="Binder M."/>
            <person name="Bloem J."/>
            <person name="Labutti K."/>
            <person name="Salamov A."/>
            <person name="Andreopoulos B."/>
            <person name="Baker S.E."/>
            <person name="Barry K."/>
            <person name="Bills G."/>
            <person name="Bluhm B.H."/>
            <person name="Cannon C."/>
            <person name="Castanera R."/>
            <person name="Culley D.E."/>
            <person name="Daum C."/>
            <person name="Ezra D."/>
            <person name="Gonzalez J.B."/>
            <person name="Henrissat B."/>
            <person name="Kuo A."/>
            <person name="Liang C."/>
            <person name="Lipzen A."/>
            <person name="Lutzoni F."/>
            <person name="Magnuson J."/>
            <person name="Mondo S."/>
            <person name="Nolan M."/>
            <person name="Ohm R."/>
            <person name="Pangilinan J."/>
            <person name="Park H.-J."/>
            <person name="Ramirez L."/>
            <person name="Alfaro M."/>
            <person name="Sun H."/>
            <person name="Tritt A."/>
            <person name="Yoshinaga Y."/>
            <person name="Zwiers L.-H."/>
            <person name="Turgeon B.G."/>
            <person name="Goodwin S.B."/>
            <person name="Spatafora J.W."/>
            <person name="Crous P.W."/>
            <person name="Grigoriev I.V."/>
        </authorList>
    </citation>
    <scope>NUCLEOTIDE SEQUENCE</scope>
    <source>
        <strain evidence="4">CBS 342.82</strain>
    </source>
</reference>
<keyword evidence="3" id="KW-1185">Reference proteome</keyword>
<comment type="similarity">
    <text evidence="2">Belongs to the asaB hydroxylase/desaturase family.</text>
</comment>
<dbReference type="AlphaFoldDB" id="A0A6J3M5G2"/>
<keyword evidence="1" id="KW-0560">Oxidoreductase</keyword>
<reference evidence="4" key="2">
    <citation type="submission" date="2020-04" db="EMBL/GenBank/DDBJ databases">
        <authorList>
            <consortium name="NCBI Genome Project"/>
        </authorList>
    </citation>
    <scope>NUCLEOTIDE SEQUENCE</scope>
    <source>
        <strain evidence="4">CBS 342.82</strain>
    </source>
</reference>
<organism evidence="4">
    <name type="scientific">Dissoconium aciculare CBS 342.82</name>
    <dbReference type="NCBI Taxonomy" id="1314786"/>
    <lineage>
        <taxon>Eukaryota</taxon>
        <taxon>Fungi</taxon>
        <taxon>Dikarya</taxon>
        <taxon>Ascomycota</taxon>
        <taxon>Pezizomycotina</taxon>
        <taxon>Dothideomycetes</taxon>
        <taxon>Dothideomycetidae</taxon>
        <taxon>Mycosphaerellales</taxon>
        <taxon>Dissoconiaceae</taxon>
        <taxon>Dissoconium</taxon>
    </lineage>
</organism>
<reference evidence="4" key="3">
    <citation type="submission" date="2025-08" db="UniProtKB">
        <authorList>
            <consortium name="RefSeq"/>
        </authorList>
    </citation>
    <scope>IDENTIFICATION</scope>
    <source>
        <strain evidence="4">CBS 342.82</strain>
    </source>
</reference>
<dbReference type="OrthoDB" id="412788at2759"/>
<dbReference type="PANTHER" id="PTHR34598:SF3">
    <property type="entry name" value="OXIDOREDUCTASE AN1597"/>
    <property type="match status" value="1"/>
</dbReference>
<evidence type="ECO:0000256" key="1">
    <source>
        <dbReference type="ARBA" id="ARBA00023002"/>
    </source>
</evidence>
<dbReference type="InterPro" id="IPR044053">
    <property type="entry name" value="AsaB-like"/>
</dbReference>
<dbReference type="NCBIfam" id="NF041278">
    <property type="entry name" value="CmcJ_NvfI_EfuI"/>
    <property type="match status" value="1"/>
</dbReference>
<protein>
    <recommendedName>
        <fullName evidence="5">Methyltransferase</fullName>
    </recommendedName>
</protein>
<evidence type="ECO:0000256" key="2">
    <source>
        <dbReference type="ARBA" id="ARBA00023604"/>
    </source>
</evidence>